<accession>A0A920CPB5</accession>
<proteinExistence type="predicted"/>
<gene>
    <name evidence="1" type="ORF">J41TS4_41110</name>
</gene>
<sequence>MNDNRRIYLAKVKMLIVNFLLLALIVVLAACGSSSVSKTANKSGQPIKDTTVMTQASSHIYLYGEIHAEAKIMDKEFELWSDYYQNEGMRHLFVEHPYYTAEYLNLWMQADNDDILEAIYKDWEGTAAHTPHTKTFFKKIKKECPETIFHGTDVGHQYDSTGIRFLSYLEANDLTESEQYTLTAEAIQQGRLYYSKEDDVYRENKMTENFIREFEKLDGESIMGIYGVAHTGLDGMDYHTQSVPSMANQLQEHYGDNLSSEDLSWVFRDIEPLRVDYITLRGKKYEAAYFGKQDLTGFKDYAYREFWRLEGAYEDLKDLTLTENVLPYNNYPMLIETGQAFEIRYTKVDDTIEIEHHLSTGKVWEGMDSTQQIIVE</sequence>
<comment type="caution">
    <text evidence="1">The sequence shown here is derived from an EMBL/GenBank/DDBJ whole genome shotgun (WGS) entry which is preliminary data.</text>
</comment>
<evidence type="ECO:0000313" key="2">
    <source>
        <dbReference type="Proteomes" id="UP000678895"/>
    </source>
</evidence>
<dbReference type="PROSITE" id="PS51257">
    <property type="entry name" value="PROKAR_LIPOPROTEIN"/>
    <property type="match status" value="1"/>
</dbReference>
<dbReference type="AlphaFoldDB" id="A0A920CPB5"/>
<protein>
    <submittedName>
        <fullName evidence="1">Uncharacterized protein</fullName>
    </submittedName>
</protein>
<evidence type="ECO:0000313" key="1">
    <source>
        <dbReference type="EMBL" id="GIO44353.1"/>
    </source>
</evidence>
<dbReference type="RefSeq" id="WP_301630091.1">
    <property type="nucleotide sequence ID" value="NZ_BORS01000017.1"/>
</dbReference>
<dbReference type="EMBL" id="BORS01000017">
    <property type="protein sequence ID" value="GIO44353.1"/>
    <property type="molecule type" value="Genomic_DNA"/>
</dbReference>
<dbReference type="Proteomes" id="UP000678895">
    <property type="component" value="Unassembled WGS sequence"/>
</dbReference>
<dbReference type="SUPFAM" id="SSF159501">
    <property type="entry name" value="EreA/ChaN-like"/>
    <property type="match status" value="1"/>
</dbReference>
<name>A0A920CPB5_9BACL</name>
<reference evidence="1" key="1">
    <citation type="submission" date="2021-03" db="EMBL/GenBank/DDBJ databases">
        <title>Antimicrobial resistance genes in bacteria isolated from Japanese honey, and their potential for conferring macrolide and lincosamide resistance in the American foulbrood pathogen Paenibacillus larvae.</title>
        <authorList>
            <person name="Okamoto M."/>
            <person name="Kumagai M."/>
            <person name="Kanamori H."/>
            <person name="Takamatsu D."/>
        </authorList>
    </citation>
    <scope>NUCLEOTIDE SEQUENCE</scope>
    <source>
        <strain evidence="1">J41TS4</strain>
    </source>
</reference>
<organism evidence="1 2">
    <name type="scientific">Paenibacillus apis</name>
    <dbReference type="NCBI Taxonomy" id="1792174"/>
    <lineage>
        <taxon>Bacteria</taxon>
        <taxon>Bacillati</taxon>
        <taxon>Bacillota</taxon>
        <taxon>Bacilli</taxon>
        <taxon>Bacillales</taxon>
        <taxon>Paenibacillaceae</taxon>
        <taxon>Paenibacillus</taxon>
    </lineage>
</organism>
<keyword evidence="2" id="KW-1185">Reference proteome</keyword>